<feature type="region of interest" description="Disordered" evidence="1">
    <location>
        <begin position="324"/>
        <end position="395"/>
    </location>
</feature>
<gene>
    <name evidence="2" type="ORF">LCGC14_2651860</name>
</gene>
<dbReference type="AlphaFoldDB" id="A0A0F8ZUM0"/>
<accession>A0A0F8ZUM0</accession>
<feature type="compositionally biased region" description="Gly residues" evidence="1">
    <location>
        <begin position="332"/>
        <end position="353"/>
    </location>
</feature>
<evidence type="ECO:0000256" key="1">
    <source>
        <dbReference type="SAM" id="MobiDB-lite"/>
    </source>
</evidence>
<proteinExistence type="predicted"/>
<organism evidence="2">
    <name type="scientific">marine sediment metagenome</name>
    <dbReference type="NCBI Taxonomy" id="412755"/>
    <lineage>
        <taxon>unclassified sequences</taxon>
        <taxon>metagenomes</taxon>
        <taxon>ecological metagenomes</taxon>
    </lineage>
</organism>
<comment type="caution">
    <text evidence="2">The sequence shown here is derived from an EMBL/GenBank/DDBJ whole genome shotgun (WGS) entry which is preliminary data.</text>
</comment>
<name>A0A0F8ZUM0_9ZZZZ</name>
<feature type="non-terminal residue" evidence="2">
    <location>
        <position position="1"/>
    </location>
</feature>
<evidence type="ECO:0000313" key="2">
    <source>
        <dbReference type="EMBL" id="KKK97527.1"/>
    </source>
</evidence>
<reference evidence="2" key="1">
    <citation type="journal article" date="2015" name="Nature">
        <title>Complex archaea that bridge the gap between prokaryotes and eukaryotes.</title>
        <authorList>
            <person name="Spang A."/>
            <person name="Saw J.H."/>
            <person name="Jorgensen S.L."/>
            <person name="Zaremba-Niedzwiedzka K."/>
            <person name="Martijn J."/>
            <person name="Lind A.E."/>
            <person name="van Eijk R."/>
            <person name="Schleper C."/>
            <person name="Guy L."/>
            <person name="Ettema T.J."/>
        </authorList>
    </citation>
    <scope>NUCLEOTIDE SEQUENCE</scope>
</reference>
<dbReference type="EMBL" id="LAZR01046010">
    <property type="protein sequence ID" value="KKK97527.1"/>
    <property type="molecule type" value="Genomic_DNA"/>
</dbReference>
<protein>
    <submittedName>
        <fullName evidence="2">Uncharacterized protein</fullName>
    </submittedName>
</protein>
<sequence>LEILDSWTQGDTKPLRQVAEFGRTETEGVGIISLRALYQMGEGFRSALKNIANPDNTITLLRGEKSFVFSSGQLPKEGVINRPPQALQSYSTHDLGAQLFAPRGKTLRESFIMERDVPIDDIVLAPQGITVEREVLVLDRNKVPDNLYNAITGKNKTEIGRVEGMRVPEIQPRPVEAAQRAAQPEAVETAEAVLHGSARLQKAKLEGELEVLGDIAEEAPSLKSRIAALAGFLAGDKMALGIKGTEDVFGAGRDLREALEAARTEGIKLLPRTQRILDEKGAVLAVGRNLEVPSRFPDEPLASGIDFSIPEGSTNDIIDRAQSAHLSSRPPRGGGTDLPSSGGGIGGGPGRGPSTGPAGFKGGEPPRGPSTGTGKGAKGRPPPSARAAAEEASGGDKSVFDYVNRLFRTLWATLDGSWWGIQGLLQLSHLPARVARGMPKALAAMRNPK</sequence>
<feature type="non-terminal residue" evidence="2">
    <location>
        <position position="449"/>
    </location>
</feature>